<evidence type="ECO:0000256" key="5">
    <source>
        <dbReference type="ARBA" id="ARBA00023098"/>
    </source>
</evidence>
<evidence type="ECO:0000256" key="4">
    <source>
        <dbReference type="ARBA" id="ARBA00023002"/>
    </source>
</evidence>
<evidence type="ECO:0000313" key="9">
    <source>
        <dbReference type="EMBL" id="GAA1105787.1"/>
    </source>
</evidence>
<dbReference type="EMBL" id="BAAALG010000011">
    <property type="protein sequence ID" value="GAA1105787.1"/>
    <property type="molecule type" value="Genomic_DNA"/>
</dbReference>
<feature type="transmembrane region" description="Helical" evidence="7">
    <location>
        <begin position="146"/>
        <end position="166"/>
    </location>
</feature>
<gene>
    <name evidence="9" type="ORF">GCM10009668_26600</name>
</gene>
<name>A0ABN1TWP6_9ACTN</name>
<dbReference type="Pfam" id="PF04116">
    <property type="entry name" value="FA_hydroxylase"/>
    <property type="match status" value="1"/>
</dbReference>
<evidence type="ECO:0000259" key="8">
    <source>
        <dbReference type="Pfam" id="PF04116"/>
    </source>
</evidence>
<feature type="transmembrane region" description="Helical" evidence="7">
    <location>
        <begin position="90"/>
        <end position="107"/>
    </location>
</feature>
<dbReference type="PANTHER" id="PTHR21624:SF1">
    <property type="entry name" value="ALKYLGLYCEROL MONOOXYGENASE"/>
    <property type="match status" value="1"/>
</dbReference>
<keyword evidence="5" id="KW-0443">Lipid metabolism</keyword>
<comment type="subcellular location">
    <subcellularLocation>
        <location evidence="1">Endomembrane system</location>
        <topology evidence="1">Multi-pass membrane protein</topology>
    </subcellularLocation>
</comment>
<dbReference type="InterPro" id="IPR006694">
    <property type="entry name" value="Fatty_acid_hydroxylase"/>
</dbReference>
<reference evidence="9 10" key="1">
    <citation type="journal article" date="2019" name="Int. J. Syst. Evol. Microbiol.">
        <title>The Global Catalogue of Microorganisms (GCM) 10K type strain sequencing project: providing services to taxonomists for standard genome sequencing and annotation.</title>
        <authorList>
            <consortium name="The Broad Institute Genomics Platform"/>
            <consortium name="The Broad Institute Genome Sequencing Center for Infectious Disease"/>
            <person name="Wu L."/>
            <person name="Ma J."/>
        </authorList>
    </citation>
    <scope>NUCLEOTIDE SEQUENCE [LARGE SCALE GENOMIC DNA]</scope>
    <source>
        <strain evidence="9 10">JCM 13008</strain>
    </source>
</reference>
<evidence type="ECO:0000256" key="7">
    <source>
        <dbReference type="SAM" id="Phobius"/>
    </source>
</evidence>
<dbReference type="Proteomes" id="UP001501581">
    <property type="component" value="Unassembled WGS sequence"/>
</dbReference>
<feature type="transmembrane region" description="Helical" evidence="7">
    <location>
        <begin position="52"/>
        <end position="78"/>
    </location>
</feature>
<feature type="transmembrane region" description="Helical" evidence="7">
    <location>
        <begin position="12"/>
        <end position="31"/>
    </location>
</feature>
<evidence type="ECO:0000256" key="3">
    <source>
        <dbReference type="ARBA" id="ARBA00022989"/>
    </source>
</evidence>
<evidence type="ECO:0000256" key="2">
    <source>
        <dbReference type="ARBA" id="ARBA00022692"/>
    </source>
</evidence>
<dbReference type="RefSeq" id="WP_343995206.1">
    <property type="nucleotide sequence ID" value="NZ_BAAALG010000011.1"/>
</dbReference>
<evidence type="ECO:0000256" key="1">
    <source>
        <dbReference type="ARBA" id="ARBA00004127"/>
    </source>
</evidence>
<sequence length="299" mass="35010">MLEELLDPAKNPIAYAVPFFVLTIVLELAALKWLDHDDNVTGYHLKDARTSILMGVGSLFFSTAFKVGSFVVFSAAYFWWAPWHLDVSAWWYWPALLLVLDLSFYASHRFVHRVNVGWAAHQAHHSSEYMNFATALRQKWNPWFELIFWMPLPLLGFAPWTIYVAFSFNLIYQFFVHTETIDRLPRPIEFLFNTPSHHRVHHGSDPEYLDRNYAGMLIIWDRMFGTFTAERQRPRYGLTKPVDTYNLLKLEYGEYVQIGRQVRSARSWRERAGYLFGPPGWQPRDVVADQPVAVRSSQT</sequence>
<protein>
    <submittedName>
        <fullName evidence="9">Sterol desaturase family protein</fullName>
    </submittedName>
</protein>
<evidence type="ECO:0000313" key="10">
    <source>
        <dbReference type="Proteomes" id="UP001501581"/>
    </source>
</evidence>
<keyword evidence="2 7" id="KW-0812">Transmembrane</keyword>
<dbReference type="PANTHER" id="PTHR21624">
    <property type="entry name" value="STEROL DESATURASE-RELATED PROTEIN"/>
    <property type="match status" value="1"/>
</dbReference>
<evidence type="ECO:0000256" key="6">
    <source>
        <dbReference type="ARBA" id="ARBA00023136"/>
    </source>
</evidence>
<dbReference type="InterPro" id="IPR051689">
    <property type="entry name" value="Sterol_desaturase/TMEM195"/>
</dbReference>
<proteinExistence type="predicted"/>
<organism evidence="9 10">
    <name type="scientific">Nocardioides dubius</name>
    <dbReference type="NCBI Taxonomy" id="317019"/>
    <lineage>
        <taxon>Bacteria</taxon>
        <taxon>Bacillati</taxon>
        <taxon>Actinomycetota</taxon>
        <taxon>Actinomycetes</taxon>
        <taxon>Propionibacteriales</taxon>
        <taxon>Nocardioidaceae</taxon>
        <taxon>Nocardioides</taxon>
    </lineage>
</organism>
<accession>A0ABN1TWP6</accession>
<keyword evidence="6 7" id="KW-0472">Membrane</keyword>
<keyword evidence="10" id="KW-1185">Reference proteome</keyword>
<comment type="caution">
    <text evidence="9">The sequence shown here is derived from an EMBL/GenBank/DDBJ whole genome shotgun (WGS) entry which is preliminary data.</text>
</comment>
<keyword evidence="3 7" id="KW-1133">Transmembrane helix</keyword>
<keyword evidence="4" id="KW-0560">Oxidoreductase</keyword>
<feature type="domain" description="Fatty acid hydroxylase" evidence="8">
    <location>
        <begin position="95"/>
        <end position="226"/>
    </location>
</feature>